<comment type="catalytic activity">
    <reaction evidence="17">
        <text>L-threonyl-[protein] + ATP = O-phospho-L-threonyl-[protein] + ADP + H(+)</text>
        <dbReference type="Rhea" id="RHEA:46608"/>
        <dbReference type="Rhea" id="RHEA-COMP:11060"/>
        <dbReference type="Rhea" id="RHEA-COMP:11605"/>
        <dbReference type="ChEBI" id="CHEBI:15378"/>
        <dbReference type="ChEBI" id="CHEBI:30013"/>
        <dbReference type="ChEBI" id="CHEBI:30616"/>
        <dbReference type="ChEBI" id="CHEBI:61977"/>
        <dbReference type="ChEBI" id="CHEBI:456216"/>
        <dbReference type="EC" id="2.7.11.1"/>
    </reaction>
</comment>
<keyword evidence="4" id="KW-0245">EGF-like domain</keyword>
<dbReference type="EMBL" id="JAGYWB010000011">
    <property type="protein sequence ID" value="KAI0503847.1"/>
    <property type="molecule type" value="Genomic_DNA"/>
</dbReference>
<dbReference type="Gene3D" id="1.10.510.10">
    <property type="entry name" value="Transferase(Phosphotransferase) domain 1"/>
    <property type="match status" value="1"/>
</dbReference>
<comment type="catalytic activity">
    <reaction evidence="18">
        <text>L-seryl-[protein] + ATP = O-phospho-L-seryl-[protein] + ADP + H(+)</text>
        <dbReference type="Rhea" id="RHEA:17989"/>
        <dbReference type="Rhea" id="RHEA-COMP:9863"/>
        <dbReference type="Rhea" id="RHEA-COMP:11604"/>
        <dbReference type="ChEBI" id="CHEBI:15378"/>
        <dbReference type="ChEBI" id="CHEBI:29999"/>
        <dbReference type="ChEBI" id="CHEBI:30616"/>
        <dbReference type="ChEBI" id="CHEBI:83421"/>
        <dbReference type="ChEBI" id="CHEBI:456216"/>
        <dbReference type="EC" id="2.7.11.1"/>
    </reaction>
</comment>
<dbReference type="FunFam" id="3.30.200.20:FF:000059">
    <property type="entry name" value="S-receptor-like serine/threonine-protein kinase"/>
    <property type="match status" value="1"/>
</dbReference>
<name>A0A8T3B2R4_DENNO</name>
<evidence type="ECO:0000256" key="4">
    <source>
        <dbReference type="ARBA" id="ARBA00022536"/>
    </source>
</evidence>
<protein>
    <recommendedName>
        <fullName evidence="2">non-specific serine/threonine protein kinase</fullName>
        <ecNumber evidence="2">2.7.11.1</ecNumber>
    </recommendedName>
</protein>
<dbReference type="OrthoDB" id="5857966at2759"/>
<dbReference type="GO" id="GO:0004674">
    <property type="term" value="F:protein serine/threonine kinase activity"/>
    <property type="evidence" value="ECO:0007669"/>
    <property type="project" value="UniProtKB-KW"/>
</dbReference>
<organism evidence="20 21">
    <name type="scientific">Dendrobium nobile</name>
    <name type="common">Orchid</name>
    <dbReference type="NCBI Taxonomy" id="94219"/>
    <lineage>
        <taxon>Eukaryota</taxon>
        <taxon>Viridiplantae</taxon>
        <taxon>Streptophyta</taxon>
        <taxon>Embryophyta</taxon>
        <taxon>Tracheophyta</taxon>
        <taxon>Spermatophyta</taxon>
        <taxon>Magnoliopsida</taxon>
        <taxon>Liliopsida</taxon>
        <taxon>Asparagales</taxon>
        <taxon>Orchidaceae</taxon>
        <taxon>Epidendroideae</taxon>
        <taxon>Malaxideae</taxon>
        <taxon>Dendrobiinae</taxon>
        <taxon>Dendrobium</taxon>
    </lineage>
</organism>
<evidence type="ECO:0000256" key="7">
    <source>
        <dbReference type="ARBA" id="ARBA00022729"/>
    </source>
</evidence>
<dbReference type="SMR" id="A0A8T3B2R4"/>
<evidence type="ECO:0000256" key="5">
    <source>
        <dbReference type="ARBA" id="ARBA00022679"/>
    </source>
</evidence>
<dbReference type="PANTHER" id="PTHR47976:SF108">
    <property type="entry name" value="G-TYPE LECTIN S-RECEPTOR-LIKE SERINE_THREONINE-PROTEIN KINASE LECRK1"/>
    <property type="match status" value="1"/>
</dbReference>
<keyword evidence="13" id="KW-0472">Membrane</keyword>
<evidence type="ECO:0000256" key="14">
    <source>
        <dbReference type="ARBA" id="ARBA00023157"/>
    </source>
</evidence>
<evidence type="ECO:0000256" key="9">
    <source>
        <dbReference type="ARBA" id="ARBA00022741"/>
    </source>
</evidence>
<dbReference type="InterPro" id="IPR000719">
    <property type="entry name" value="Prot_kinase_dom"/>
</dbReference>
<dbReference type="EC" id="2.7.11.1" evidence="2"/>
<evidence type="ECO:0000256" key="13">
    <source>
        <dbReference type="ARBA" id="ARBA00023136"/>
    </source>
</evidence>
<evidence type="ECO:0000256" key="10">
    <source>
        <dbReference type="ARBA" id="ARBA00022777"/>
    </source>
</evidence>
<evidence type="ECO:0000256" key="6">
    <source>
        <dbReference type="ARBA" id="ARBA00022692"/>
    </source>
</evidence>
<evidence type="ECO:0000256" key="2">
    <source>
        <dbReference type="ARBA" id="ARBA00012513"/>
    </source>
</evidence>
<keyword evidence="15" id="KW-0675">Receptor</keyword>
<reference evidence="20" key="1">
    <citation type="journal article" date="2022" name="Front. Genet.">
        <title>Chromosome-Scale Assembly of the Dendrobium nobile Genome Provides Insights Into the Molecular Mechanism of the Biosynthesis of the Medicinal Active Ingredient of Dendrobium.</title>
        <authorList>
            <person name="Xu Q."/>
            <person name="Niu S.-C."/>
            <person name="Li K.-L."/>
            <person name="Zheng P.-J."/>
            <person name="Zhang X.-J."/>
            <person name="Jia Y."/>
            <person name="Liu Y."/>
            <person name="Niu Y.-X."/>
            <person name="Yu L.-H."/>
            <person name="Chen D.-F."/>
            <person name="Zhang G.-Q."/>
        </authorList>
    </citation>
    <scope>NUCLEOTIDE SEQUENCE</scope>
    <source>
        <tissue evidence="20">Leaf</tissue>
    </source>
</reference>
<evidence type="ECO:0000256" key="18">
    <source>
        <dbReference type="ARBA" id="ARBA00048679"/>
    </source>
</evidence>
<comment type="subcellular location">
    <subcellularLocation>
        <location evidence="1">Membrane</location>
        <topology evidence="1">Single-pass type I membrane protein</topology>
    </subcellularLocation>
</comment>
<evidence type="ECO:0000256" key="15">
    <source>
        <dbReference type="ARBA" id="ARBA00023170"/>
    </source>
</evidence>
<dbReference type="SMART" id="SM00220">
    <property type="entry name" value="S_TKc"/>
    <property type="match status" value="1"/>
</dbReference>
<sequence length="368" mass="42129">MRQTVNSIVWNDCFCAVRFMMERKLLEKEVSLSNGRKGNYVSRIAFIKVDNAIITSNTTHPLTKKRTWILPVNLIHKELEEATKGFSEELGRGACGTVYRGYLNLELTVTPDLAVKKLHDFPPYIDKEFANEVKSIGQTHHKNLVSLLGYCNQDTKRLLVYEYMSNGSLASYLFSGIRPPWEQRVEIMLGIARGLRYLHEECSTQIIHCDIKPHNILLDENFNPRISDFGLAKLLKTDQTRTNTGIRGTKGYVAPEWFKNIAITAKVDVYSFGVMVLEILFCRKNVEKDMEEEKALLTFWVSDCYNDGQINALVEGDEEAMADMGRVERFMMVALWCVQEEPTLRPTMEQVTQMLDGAVQINPVPRFP</sequence>
<keyword evidence="21" id="KW-1185">Reference proteome</keyword>
<dbReference type="CDD" id="cd14066">
    <property type="entry name" value="STKc_IRAK"/>
    <property type="match status" value="1"/>
</dbReference>
<dbReference type="GO" id="GO:0030246">
    <property type="term" value="F:carbohydrate binding"/>
    <property type="evidence" value="ECO:0007669"/>
    <property type="project" value="UniProtKB-KW"/>
</dbReference>
<keyword evidence="8" id="KW-0430">Lectin</keyword>
<evidence type="ECO:0000256" key="12">
    <source>
        <dbReference type="ARBA" id="ARBA00022989"/>
    </source>
</evidence>
<dbReference type="GO" id="GO:0016020">
    <property type="term" value="C:membrane"/>
    <property type="evidence" value="ECO:0007669"/>
    <property type="project" value="UniProtKB-SubCell"/>
</dbReference>
<dbReference type="AlphaFoldDB" id="A0A8T3B2R4"/>
<keyword evidence="6" id="KW-0812">Transmembrane</keyword>
<keyword evidence="3" id="KW-0723">Serine/threonine-protein kinase</keyword>
<keyword evidence="14" id="KW-1015">Disulfide bond</keyword>
<keyword evidence="11" id="KW-0067">ATP-binding</keyword>
<accession>A0A8T3B2R4</accession>
<evidence type="ECO:0000259" key="19">
    <source>
        <dbReference type="PROSITE" id="PS50011"/>
    </source>
</evidence>
<keyword evidence="9" id="KW-0547">Nucleotide-binding</keyword>
<evidence type="ECO:0000256" key="1">
    <source>
        <dbReference type="ARBA" id="ARBA00004479"/>
    </source>
</evidence>
<dbReference type="Proteomes" id="UP000829196">
    <property type="component" value="Unassembled WGS sequence"/>
</dbReference>
<gene>
    <name evidence="20" type="ORF">KFK09_014790</name>
</gene>
<evidence type="ECO:0000256" key="3">
    <source>
        <dbReference type="ARBA" id="ARBA00022527"/>
    </source>
</evidence>
<dbReference type="GO" id="GO:0005524">
    <property type="term" value="F:ATP binding"/>
    <property type="evidence" value="ECO:0007669"/>
    <property type="project" value="UniProtKB-KW"/>
</dbReference>
<dbReference type="Pfam" id="PF00069">
    <property type="entry name" value="Pkinase"/>
    <property type="match status" value="1"/>
</dbReference>
<dbReference type="PANTHER" id="PTHR47976">
    <property type="entry name" value="G-TYPE LECTIN S-RECEPTOR-LIKE SERINE/THREONINE-PROTEIN KINASE SD2-5"/>
    <property type="match status" value="1"/>
</dbReference>
<proteinExistence type="predicted"/>
<evidence type="ECO:0000313" key="20">
    <source>
        <dbReference type="EMBL" id="KAI0503847.1"/>
    </source>
</evidence>
<keyword evidence="16" id="KW-0325">Glycoprotein</keyword>
<keyword evidence="10" id="KW-0418">Kinase</keyword>
<dbReference type="Gene3D" id="3.30.200.20">
    <property type="entry name" value="Phosphorylase Kinase, domain 1"/>
    <property type="match status" value="1"/>
</dbReference>
<dbReference type="FunFam" id="1.10.510.10:FF:000237">
    <property type="entry name" value="G-type lectin S-receptor-like serine/threonine-protein kinase"/>
    <property type="match status" value="1"/>
</dbReference>
<dbReference type="InterPro" id="IPR051343">
    <property type="entry name" value="G-type_lectin_kinases/EP1-like"/>
</dbReference>
<evidence type="ECO:0000256" key="17">
    <source>
        <dbReference type="ARBA" id="ARBA00047899"/>
    </source>
</evidence>
<feature type="domain" description="Protein kinase" evidence="19">
    <location>
        <begin position="84"/>
        <end position="367"/>
    </location>
</feature>
<keyword evidence="12" id="KW-1133">Transmembrane helix</keyword>
<comment type="caution">
    <text evidence="20">The sequence shown here is derived from an EMBL/GenBank/DDBJ whole genome shotgun (WGS) entry which is preliminary data.</text>
</comment>
<keyword evidence="7" id="KW-0732">Signal</keyword>
<evidence type="ECO:0000256" key="16">
    <source>
        <dbReference type="ARBA" id="ARBA00023180"/>
    </source>
</evidence>
<dbReference type="InterPro" id="IPR008271">
    <property type="entry name" value="Ser/Thr_kinase_AS"/>
</dbReference>
<evidence type="ECO:0000256" key="11">
    <source>
        <dbReference type="ARBA" id="ARBA00022840"/>
    </source>
</evidence>
<dbReference type="PROSITE" id="PS50011">
    <property type="entry name" value="PROTEIN_KINASE_DOM"/>
    <property type="match status" value="1"/>
</dbReference>
<dbReference type="SUPFAM" id="SSF56112">
    <property type="entry name" value="Protein kinase-like (PK-like)"/>
    <property type="match status" value="1"/>
</dbReference>
<dbReference type="PROSITE" id="PS00108">
    <property type="entry name" value="PROTEIN_KINASE_ST"/>
    <property type="match status" value="1"/>
</dbReference>
<evidence type="ECO:0000313" key="21">
    <source>
        <dbReference type="Proteomes" id="UP000829196"/>
    </source>
</evidence>
<dbReference type="InterPro" id="IPR011009">
    <property type="entry name" value="Kinase-like_dom_sf"/>
</dbReference>
<keyword evidence="5" id="KW-0808">Transferase</keyword>
<evidence type="ECO:0000256" key="8">
    <source>
        <dbReference type="ARBA" id="ARBA00022734"/>
    </source>
</evidence>